<accession>A0A5A7RKV9</accession>
<keyword evidence="1" id="KW-1133">Transmembrane helix</keyword>
<evidence type="ECO:0000256" key="1">
    <source>
        <dbReference type="SAM" id="Phobius"/>
    </source>
</evidence>
<comment type="caution">
    <text evidence="2">The sequence shown here is derived from an EMBL/GenBank/DDBJ whole genome shotgun (WGS) entry which is preliminary data.</text>
</comment>
<dbReference type="Proteomes" id="UP000325081">
    <property type="component" value="Unassembled WGS sequence"/>
</dbReference>
<evidence type="ECO:0000313" key="2">
    <source>
        <dbReference type="EMBL" id="GER57799.1"/>
    </source>
</evidence>
<dbReference type="EMBL" id="BKCP01013625">
    <property type="protein sequence ID" value="GER57799.1"/>
    <property type="molecule type" value="Genomic_DNA"/>
</dbReference>
<evidence type="ECO:0000313" key="3">
    <source>
        <dbReference type="Proteomes" id="UP000325081"/>
    </source>
</evidence>
<name>A0A5A7RKV9_STRAF</name>
<protein>
    <submittedName>
        <fullName evidence="2">UDP-N-acetylglucosamine 2-epimerase</fullName>
    </submittedName>
</protein>
<keyword evidence="1" id="KW-0812">Transmembrane</keyword>
<sequence>MVMVLYPYDVIRLAALSTNLRHFNFDQFTSSGVGEAGPAVAATAWLVLMTVSLSSLAVFGGFGGLAQDGWWVGFPSFSPSSEVRWLAGSRYRWRTLVGGGDLSSSAN</sequence>
<keyword evidence="3" id="KW-1185">Reference proteome</keyword>
<keyword evidence="1" id="KW-0472">Membrane</keyword>
<organism evidence="2 3">
    <name type="scientific">Striga asiatica</name>
    <name type="common">Asiatic witchweed</name>
    <name type="synonym">Buchnera asiatica</name>
    <dbReference type="NCBI Taxonomy" id="4170"/>
    <lineage>
        <taxon>Eukaryota</taxon>
        <taxon>Viridiplantae</taxon>
        <taxon>Streptophyta</taxon>
        <taxon>Embryophyta</taxon>
        <taxon>Tracheophyta</taxon>
        <taxon>Spermatophyta</taxon>
        <taxon>Magnoliopsida</taxon>
        <taxon>eudicotyledons</taxon>
        <taxon>Gunneridae</taxon>
        <taxon>Pentapetalae</taxon>
        <taxon>asterids</taxon>
        <taxon>lamiids</taxon>
        <taxon>Lamiales</taxon>
        <taxon>Orobanchaceae</taxon>
        <taxon>Buchnereae</taxon>
        <taxon>Striga</taxon>
    </lineage>
</organism>
<gene>
    <name evidence="2" type="ORF">STAS_35627</name>
</gene>
<reference evidence="3" key="1">
    <citation type="journal article" date="2019" name="Curr. Biol.">
        <title>Genome Sequence of Striga asiatica Provides Insight into the Evolution of Plant Parasitism.</title>
        <authorList>
            <person name="Yoshida S."/>
            <person name="Kim S."/>
            <person name="Wafula E.K."/>
            <person name="Tanskanen J."/>
            <person name="Kim Y.M."/>
            <person name="Honaas L."/>
            <person name="Yang Z."/>
            <person name="Spallek T."/>
            <person name="Conn C.E."/>
            <person name="Ichihashi Y."/>
            <person name="Cheong K."/>
            <person name="Cui S."/>
            <person name="Der J.P."/>
            <person name="Gundlach H."/>
            <person name="Jiao Y."/>
            <person name="Hori C."/>
            <person name="Ishida J.K."/>
            <person name="Kasahara H."/>
            <person name="Kiba T."/>
            <person name="Kim M.S."/>
            <person name="Koo N."/>
            <person name="Laohavisit A."/>
            <person name="Lee Y.H."/>
            <person name="Lumba S."/>
            <person name="McCourt P."/>
            <person name="Mortimer J.C."/>
            <person name="Mutuku J.M."/>
            <person name="Nomura T."/>
            <person name="Sasaki-Sekimoto Y."/>
            <person name="Seto Y."/>
            <person name="Wang Y."/>
            <person name="Wakatake T."/>
            <person name="Sakakibara H."/>
            <person name="Demura T."/>
            <person name="Yamaguchi S."/>
            <person name="Yoneyama K."/>
            <person name="Manabe R.I."/>
            <person name="Nelson D.C."/>
            <person name="Schulman A.H."/>
            <person name="Timko M.P."/>
            <person name="dePamphilis C.W."/>
            <person name="Choi D."/>
            <person name="Shirasu K."/>
        </authorList>
    </citation>
    <scope>NUCLEOTIDE SEQUENCE [LARGE SCALE GENOMIC DNA]</scope>
    <source>
        <strain evidence="3">cv. UVA1</strain>
    </source>
</reference>
<proteinExistence type="predicted"/>
<dbReference type="AlphaFoldDB" id="A0A5A7RKV9"/>
<feature type="transmembrane region" description="Helical" evidence="1">
    <location>
        <begin position="44"/>
        <end position="66"/>
    </location>
</feature>